<dbReference type="Gene3D" id="3.30.360.10">
    <property type="entry name" value="Dihydrodipicolinate Reductase, domain 2"/>
    <property type="match status" value="1"/>
</dbReference>
<keyword evidence="5" id="KW-1185">Reference proteome</keyword>
<dbReference type="InterPro" id="IPR050463">
    <property type="entry name" value="Gfo/Idh/MocA_oxidrdct_glycsds"/>
</dbReference>
<dbReference type="Gene3D" id="3.40.50.720">
    <property type="entry name" value="NAD(P)-binding Rossmann-like Domain"/>
    <property type="match status" value="1"/>
</dbReference>
<organism evidence="4 5">
    <name type="scientific">Aeoliella straminimaris</name>
    <dbReference type="NCBI Taxonomy" id="2954799"/>
    <lineage>
        <taxon>Bacteria</taxon>
        <taxon>Pseudomonadati</taxon>
        <taxon>Planctomycetota</taxon>
        <taxon>Planctomycetia</taxon>
        <taxon>Pirellulales</taxon>
        <taxon>Lacipirellulaceae</taxon>
        <taxon>Aeoliella</taxon>
    </lineage>
</organism>
<dbReference type="PROSITE" id="PS51318">
    <property type="entry name" value="TAT"/>
    <property type="match status" value="1"/>
</dbReference>
<evidence type="ECO:0000313" key="5">
    <source>
        <dbReference type="Proteomes" id="UP001155241"/>
    </source>
</evidence>
<dbReference type="PANTHER" id="PTHR43818">
    <property type="entry name" value="BCDNA.GH03377"/>
    <property type="match status" value="1"/>
</dbReference>
<feature type="domain" description="Gfo/Idh/MocA-like oxidoreductase bacterial type C-terminal" evidence="3">
    <location>
        <begin position="197"/>
        <end position="252"/>
    </location>
</feature>
<dbReference type="InterPro" id="IPR043906">
    <property type="entry name" value="Gfo/Idh/MocA_OxRdtase_bact_C"/>
</dbReference>
<dbReference type="InterPro" id="IPR000683">
    <property type="entry name" value="Gfo/Idh/MocA-like_OxRdtase_N"/>
</dbReference>
<dbReference type="AlphaFoldDB" id="A0A9X2F913"/>
<dbReference type="Pfam" id="PF19051">
    <property type="entry name" value="GFO_IDH_MocA_C2"/>
    <property type="match status" value="1"/>
</dbReference>
<feature type="signal peptide" evidence="1">
    <location>
        <begin position="1"/>
        <end position="26"/>
    </location>
</feature>
<keyword evidence="1" id="KW-0732">Signal</keyword>
<comment type="caution">
    <text evidence="4">The sequence shown here is derived from an EMBL/GenBank/DDBJ whole genome shotgun (WGS) entry which is preliminary data.</text>
</comment>
<evidence type="ECO:0000256" key="1">
    <source>
        <dbReference type="SAM" id="SignalP"/>
    </source>
</evidence>
<accession>A0A9X2F913</accession>
<dbReference type="SUPFAM" id="SSF51735">
    <property type="entry name" value="NAD(P)-binding Rossmann-fold domains"/>
    <property type="match status" value="1"/>
</dbReference>
<dbReference type="GO" id="GO:0000166">
    <property type="term" value="F:nucleotide binding"/>
    <property type="evidence" value="ECO:0007669"/>
    <property type="project" value="InterPro"/>
</dbReference>
<feature type="chain" id="PRO_5040832743" evidence="1">
    <location>
        <begin position="27"/>
        <end position="476"/>
    </location>
</feature>
<evidence type="ECO:0000259" key="2">
    <source>
        <dbReference type="Pfam" id="PF01408"/>
    </source>
</evidence>
<gene>
    <name evidence="4" type="ORF">NG895_08230</name>
</gene>
<reference evidence="4" key="1">
    <citation type="submission" date="2022-06" db="EMBL/GenBank/DDBJ databases">
        <title>Aeoliella straminimaris, a novel planctomycete from sediments.</title>
        <authorList>
            <person name="Vitorino I.R."/>
            <person name="Lage O.M."/>
        </authorList>
    </citation>
    <scope>NUCLEOTIDE SEQUENCE</scope>
    <source>
        <strain evidence="4">ICT_H6.2</strain>
    </source>
</reference>
<evidence type="ECO:0000259" key="3">
    <source>
        <dbReference type="Pfam" id="PF19051"/>
    </source>
</evidence>
<dbReference type="InterPro" id="IPR036291">
    <property type="entry name" value="NAD(P)-bd_dom_sf"/>
</dbReference>
<proteinExistence type="predicted"/>
<protein>
    <submittedName>
        <fullName evidence="4">Gfo/Idh/MocA family oxidoreductase</fullName>
    </submittedName>
</protein>
<name>A0A9X2F913_9BACT</name>
<sequence length="476" mass="52246">MFNRRQFLATSGAAASLALGTSWATAQRTSPNEQIGLAVIGLGGRGSGLMNVFRRFSDVRIVALAEPDQERLAKAGKSVPDAVQTQDMMDIIDRPDVDAVVIATSNHWHCLAAIRACKAGKDVYVEKPLGHNLYEQEQLVKAARKYDRMVQMGTQQRSSPIQARAKQVLHQDKLIGDLQHVVVSRIGERKPIGKRSEPLQVASTVDYDQWIGPAPDQPIYRNNLQYDWHWDWNTGNGEMGNWGVHVLDDALNVAMLDKAGFPSAVQSAGMRAEWDDAGNTPNTQVAYFENSVLPMSMLLSNIVPADPLVEGAHNDGFGTGYTVFGEGGRLCGSRGHWRVFDNDGKLIEELKGPEGMGRHQRDFLDAVRTRDQSKLTAEVERGHISTAWCQLASIAALEGEASSSGLQSDAAGRWSDLVEGYQEQIKNVSPNVTATPPGRVEVDSKTGAVKQLTSENAQQLVHRTYRTSEWAAEFEV</sequence>
<dbReference type="EMBL" id="JAMXLR010000026">
    <property type="protein sequence ID" value="MCO6043893.1"/>
    <property type="molecule type" value="Genomic_DNA"/>
</dbReference>
<dbReference type="Proteomes" id="UP001155241">
    <property type="component" value="Unassembled WGS sequence"/>
</dbReference>
<dbReference type="PANTHER" id="PTHR43818:SF5">
    <property type="entry name" value="OXIDOREDUCTASE FAMILY PROTEIN"/>
    <property type="match status" value="1"/>
</dbReference>
<evidence type="ECO:0000313" key="4">
    <source>
        <dbReference type="EMBL" id="MCO6043893.1"/>
    </source>
</evidence>
<dbReference type="InterPro" id="IPR006311">
    <property type="entry name" value="TAT_signal"/>
</dbReference>
<dbReference type="RefSeq" id="WP_252851995.1">
    <property type="nucleotide sequence ID" value="NZ_JAMXLR010000026.1"/>
</dbReference>
<dbReference type="Pfam" id="PF01408">
    <property type="entry name" value="GFO_IDH_MocA"/>
    <property type="match status" value="1"/>
</dbReference>
<dbReference type="SUPFAM" id="SSF55347">
    <property type="entry name" value="Glyceraldehyde-3-phosphate dehydrogenase-like, C-terminal domain"/>
    <property type="match status" value="1"/>
</dbReference>
<feature type="domain" description="Gfo/Idh/MocA-like oxidoreductase N-terminal" evidence="2">
    <location>
        <begin position="36"/>
        <end position="153"/>
    </location>
</feature>